<proteinExistence type="predicted"/>
<sequence length="142" mass="16007">MSDKKPNISDMFVTLIAKMEARDLSGAKDIDGWFLCPCCQQPTLTEREEYETCPLCLWIDDGQDDGDADDLLPMSENEQTLTQARANFADHGDRFTADASRDAVVQTPARKAALRYLEEVRAGKPFDIEAFHTRLAKLEEHP</sequence>
<accession>A0A1Y5RHD5</accession>
<dbReference type="Pfam" id="PF14206">
    <property type="entry name" value="Cys_rich_CPCC"/>
    <property type="match status" value="1"/>
</dbReference>
<organism evidence="2 3">
    <name type="scientific">Aquimixticola soesokkakensis</name>
    <dbReference type="NCBI Taxonomy" id="1519096"/>
    <lineage>
        <taxon>Bacteria</taxon>
        <taxon>Pseudomonadati</taxon>
        <taxon>Pseudomonadota</taxon>
        <taxon>Alphaproteobacteria</taxon>
        <taxon>Rhodobacterales</taxon>
        <taxon>Paracoccaceae</taxon>
        <taxon>Aquimixticola</taxon>
    </lineage>
</organism>
<gene>
    <name evidence="2" type="ORF">AQS8620_00372</name>
</gene>
<dbReference type="Proteomes" id="UP000193862">
    <property type="component" value="Unassembled WGS sequence"/>
</dbReference>
<evidence type="ECO:0000313" key="2">
    <source>
        <dbReference type="EMBL" id="SLN17492.1"/>
    </source>
</evidence>
<evidence type="ECO:0000313" key="3">
    <source>
        <dbReference type="Proteomes" id="UP000193862"/>
    </source>
</evidence>
<feature type="domain" description="Cysteine-rich CPCC" evidence="1">
    <location>
        <begin position="35"/>
        <end position="93"/>
    </location>
</feature>
<dbReference type="RefSeq" id="WP_085835103.1">
    <property type="nucleotide sequence ID" value="NZ_FWFS01000001.1"/>
</dbReference>
<name>A0A1Y5RHD5_9RHOB</name>
<dbReference type="EMBL" id="FWFS01000001">
    <property type="protein sequence ID" value="SLN17492.1"/>
    <property type="molecule type" value="Genomic_DNA"/>
</dbReference>
<dbReference type="InterPro" id="IPR025983">
    <property type="entry name" value="Cys_rich_CPCC"/>
</dbReference>
<evidence type="ECO:0000259" key="1">
    <source>
        <dbReference type="Pfam" id="PF14206"/>
    </source>
</evidence>
<dbReference type="OrthoDB" id="1456570at2"/>
<dbReference type="AlphaFoldDB" id="A0A1Y5RHD5"/>
<protein>
    <recommendedName>
        <fullName evidence="1">Cysteine-rich CPCC domain-containing protein</fullName>
    </recommendedName>
</protein>
<keyword evidence="3" id="KW-1185">Reference proteome</keyword>
<reference evidence="2 3" key="1">
    <citation type="submission" date="2017-03" db="EMBL/GenBank/DDBJ databases">
        <authorList>
            <person name="Afonso C.L."/>
            <person name="Miller P.J."/>
            <person name="Scott M.A."/>
            <person name="Spackman E."/>
            <person name="Goraichik I."/>
            <person name="Dimitrov K.M."/>
            <person name="Suarez D.L."/>
            <person name="Swayne D.E."/>
        </authorList>
    </citation>
    <scope>NUCLEOTIDE SEQUENCE [LARGE SCALE GENOMIC DNA]</scope>
    <source>
        <strain evidence="2 3">CECT 8620</strain>
    </source>
</reference>